<comment type="caution">
    <text evidence="1">The sequence shown here is derived from an EMBL/GenBank/DDBJ whole genome shotgun (WGS) entry which is preliminary data.</text>
</comment>
<protein>
    <submittedName>
        <fullName evidence="1">Uncharacterized protein</fullName>
    </submittedName>
</protein>
<reference evidence="1 2" key="1">
    <citation type="submission" date="2018-05" db="EMBL/GenBank/DDBJ databases">
        <title>Genomic Encyclopedia of Type Strains, Phase IV (KMG-IV): sequencing the most valuable type-strain genomes for metagenomic binning, comparative biology and taxonomic classification.</title>
        <authorList>
            <person name="Goeker M."/>
        </authorList>
    </citation>
    <scope>NUCLEOTIDE SEQUENCE [LARGE SCALE GENOMIC DNA]</scope>
    <source>
        <strain evidence="1 2">DSM 25350</strain>
    </source>
</reference>
<evidence type="ECO:0000313" key="1">
    <source>
        <dbReference type="EMBL" id="PWK46318.1"/>
    </source>
</evidence>
<accession>A0A316FBR8</accession>
<proteinExistence type="predicted"/>
<dbReference type="RefSeq" id="WP_109764760.1">
    <property type="nucleotide sequence ID" value="NZ_QGGU01000013.1"/>
</dbReference>
<sequence>MSNSAYSAFIAKVMRVKKRDKNNKNNELRLRSTAHGFELDARSLEKAQNLESQLDVLDELEAAS</sequence>
<dbReference type="EMBL" id="QGGU01000013">
    <property type="protein sequence ID" value="PWK46318.1"/>
    <property type="molecule type" value="Genomic_DNA"/>
</dbReference>
<evidence type="ECO:0000313" key="2">
    <source>
        <dbReference type="Proteomes" id="UP000245790"/>
    </source>
</evidence>
<name>A0A316FBR8_9GAMM</name>
<keyword evidence="2" id="KW-1185">Reference proteome</keyword>
<dbReference type="AlphaFoldDB" id="A0A316FBR8"/>
<organism evidence="1 2">
    <name type="scientific">Pleionea mediterranea</name>
    <dbReference type="NCBI Taxonomy" id="523701"/>
    <lineage>
        <taxon>Bacteria</taxon>
        <taxon>Pseudomonadati</taxon>
        <taxon>Pseudomonadota</taxon>
        <taxon>Gammaproteobacteria</taxon>
        <taxon>Oceanospirillales</taxon>
        <taxon>Pleioneaceae</taxon>
        <taxon>Pleionea</taxon>
    </lineage>
</organism>
<dbReference type="Proteomes" id="UP000245790">
    <property type="component" value="Unassembled WGS sequence"/>
</dbReference>
<gene>
    <name evidence="1" type="ORF">C8D97_1131</name>
</gene>